<comment type="catalytic activity">
    <reaction evidence="11">
        <text>D-glucose + ATP = D-glucose 6-phosphate + ADP + H(+)</text>
        <dbReference type="Rhea" id="RHEA:17825"/>
        <dbReference type="ChEBI" id="CHEBI:4167"/>
        <dbReference type="ChEBI" id="CHEBI:15378"/>
        <dbReference type="ChEBI" id="CHEBI:30616"/>
        <dbReference type="ChEBI" id="CHEBI:61548"/>
        <dbReference type="ChEBI" id="CHEBI:456216"/>
        <dbReference type="EC" id="2.7.1.1"/>
    </reaction>
    <physiologicalReaction direction="left-to-right" evidence="11">
        <dbReference type="Rhea" id="RHEA:17826"/>
    </physiologicalReaction>
</comment>
<dbReference type="GO" id="GO:0005829">
    <property type="term" value="C:cytosol"/>
    <property type="evidence" value="ECO:0007669"/>
    <property type="project" value="TreeGrafter"/>
</dbReference>
<comment type="catalytic activity">
    <reaction evidence="10">
        <text>D-fructose + ATP = D-fructose 6-phosphate + ADP + H(+)</text>
        <dbReference type="Rhea" id="RHEA:16125"/>
        <dbReference type="ChEBI" id="CHEBI:15378"/>
        <dbReference type="ChEBI" id="CHEBI:30616"/>
        <dbReference type="ChEBI" id="CHEBI:37721"/>
        <dbReference type="ChEBI" id="CHEBI:61527"/>
        <dbReference type="ChEBI" id="CHEBI:456216"/>
        <dbReference type="EC" id="2.7.1.1"/>
    </reaction>
    <physiologicalReaction direction="left-to-right" evidence="10">
        <dbReference type="Rhea" id="RHEA:16126"/>
    </physiologicalReaction>
</comment>
<evidence type="ECO:0000256" key="11">
    <source>
        <dbReference type="ARBA" id="ARBA00048160"/>
    </source>
</evidence>
<keyword evidence="17" id="KW-1185">Reference proteome</keyword>
<dbReference type="FunFam" id="3.30.420.40:FF:000095">
    <property type="entry name" value="Phosphotransferase"/>
    <property type="match status" value="1"/>
</dbReference>
<dbReference type="Proteomes" id="UP000046393">
    <property type="component" value="Unplaced"/>
</dbReference>
<dbReference type="CDD" id="cd24019">
    <property type="entry name" value="ASKHA_NBD_HK_meta"/>
    <property type="match status" value="1"/>
</dbReference>
<keyword evidence="5 14" id="KW-0547">Nucleotide-binding</keyword>
<dbReference type="UniPathway" id="UPA00242"/>
<dbReference type="GO" id="GO:0006096">
    <property type="term" value="P:glycolytic process"/>
    <property type="evidence" value="ECO:0007669"/>
    <property type="project" value="UniProtKB-UniPathway"/>
</dbReference>
<dbReference type="EC" id="2.7.1.-" evidence="14"/>
<accession>A0A0N5AW15</accession>
<dbReference type="GO" id="GO:0005536">
    <property type="term" value="F:D-glucose binding"/>
    <property type="evidence" value="ECO:0007669"/>
    <property type="project" value="InterPro"/>
</dbReference>
<dbReference type="GO" id="GO:0001678">
    <property type="term" value="P:intracellular glucose homeostasis"/>
    <property type="evidence" value="ECO:0007669"/>
    <property type="project" value="InterPro"/>
</dbReference>
<evidence type="ECO:0000256" key="8">
    <source>
        <dbReference type="ARBA" id="ARBA00023152"/>
    </source>
</evidence>
<dbReference type="PANTHER" id="PTHR19443">
    <property type="entry name" value="HEXOKINASE"/>
    <property type="match status" value="1"/>
</dbReference>
<evidence type="ECO:0000259" key="15">
    <source>
        <dbReference type="Pfam" id="PF00349"/>
    </source>
</evidence>
<name>A0A0N5AW15_9BILA</name>
<dbReference type="Gene3D" id="3.40.367.20">
    <property type="match status" value="1"/>
</dbReference>
<dbReference type="PANTHER" id="PTHR19443:SF16">
    <property type="entry name" value="HEXOKINASE TYPE 1-RELATED"/>
    <property type="match status" value="1"/>
</dbReference>
<evidence type="ECO:0000256" key="13">
    <source>
        <dbReference type="ARBA" id="ARBA00059457"/>
    </source>
</evidence>
<evidence type="ECO:0000256" key="7">
    <source>
        <dbReference type="ARBA" id="ARBA00022840"/>
    </source>
</evidence>
<evidence type="ECO:0000256" key="4">
    <source>
        <dbReference type="ARBA" id="ARBA00022679"/>
    </source>
</evidence>
<comment type="pathway">
    <text evidence="2">Carbohydrate metabolism; hexose metabolism.</text>
</comment>
<proteinExistence type="inferred from homology"/>
<comment type="similarity">
    <text evidence="3 14">Belongs to the hexokinase family.</text>
</comment>
<dbReference type="InterPro" id="IPR043129">
    <property type="entry name" value="ATPase_NBD"/>
</dbReference>
<keyword evidence="7 14" id="KW-0067">ATP-binding</keyword>
<evidence type="ECO:0000256" key="2">
    <source>
        <dbReference type="ARBA" id="ARBA00005028"/>
    </source>
</evidence>
<evidence type="ECO:0000259" key="16">
    <source>
        <dbReference type="Pfam" id="PF03727"/>
    </source>
</evidence>
<dbReference type="InterPro" id="IPR022673">
    <property type="entry name" value="Hexokinase_C"/>
</dbReference>
<feature type="domain" description="Hexokinase N-terminal" evidence="15">
    <location>
        <begin position="24"/>
        <end position="219"/>
    </location>
</feature>
<dbReference type="GO" id="GO:0008865">
    <property type="term" value="F:fructokinase activity"/>
    <property type="evidence" value="ECO:0007669"/>
    <property type="project" value="TreeGrafter"/>
</dbReference>
<feature type="domain" description="Hexokinase C-terminal" evidence="16">
    <location>
        <begin position="225"/>
        <end position="466"/>
    </location>
</feature>
<comment type="catalytic activity">
    <reaction evidence="12">
        <text>D-mannose + ATP = D-mannose 6-phosphate + ADP + H(+)</text>
        <dbReference type="Rhea" id="RHEA:11028"/>
        <dbReference type="ChEBI" id="CHEBI:4208"/>
        <dbReference type="ChEBI" id="CHEBI:15378"/>
        <dbReference type="ChEBI" id="CHEBI:30616"/>
        <dbReference type="ChEBI" id="CHEBI:58735"/>
        <dbReference type="ChEBI" id="CHEBI:456216"/>
        <dbReference type="EC" id="2.7.1.1"/>
    </reaction>
    <physiologicalReaction direction="left-to-right" evidence="12">
        <dbReference type="Rhea" id="RHEA:11029"/>
    </physiologicalReaction>
</comment>
<keyword evidence="6 14" id="KW-0418">Kinase</keyword>
<organism evidence="17 18">
    <name type="scientific">Syphacia muris</name>
    <dbReference type="NCBI Taxonomy" id="451379"/>
    <lineage>
        <taxon>Eukaryota</taxon>
        <taxon>Metazoa</taxon>
        <taxon>Ecdysozoa</taxon>
        <taxon>Nematoda</taxon>
        <taxon>Chromadorea</taxon>
        <taxon>Rhabditida</taxon>
        <taxon>Spirurina</taxon>
        <taxon>Oxyuridomorpha</taxon>
        <taxon>Oxyuroidea</taxon>
        <taxon>Oxyuridae</taxon>
        <taxon>Syphacia</taxon>
    </lineage>
</organism>
<evidence type="ECO:0000313" key="18">
    <source>
        <dbReference type="WBParaSite" id="SMUV_0000909701-mRNA-1"/>
    </source>
</evidence>
<dbReference type="WBParaSite" id="SMUV_0000909701-mRNA-1">
    <property type="protein sequence ID" value="SMUV_0000909701-mRNA-1"/>
    <property type="gene ID" value="SMUV_0000909701"/>
</dbReference>
<dbReference type="Pfam" id="PF00349">
    <property type="entry name" value="Hexokinase_1"/>
    <property type="match status" value="1"/>
</dbReference>
<dbReference type="AlphaFoldDB" id="A0A0N5AW15"/>
<evidence type="ECO:0000256" key="1">
    <source>
        <dbReference type="ARBA" id="ARBA00004888"/>
    </source>
</evidence>
<evidence type="ECO:0000256" key="9">
    <source>
        <dbReference type="ARBA" id="ARBA00044613"/>
    </source>
</evidence>
<dbReference type="GO" id="GO:0005524">
    <property type="term" value="F:ATP binding"/>
    <property type="evidence" value="ECO:0007669"/>
    <property type="project" value="UniProtKB-UniRule"/>
</dbReference>
<evidence type="ECO:0000256" key="10">
    <source>
        <dbReference type="ARBA" id="ARBA00047905"/>
    </source>
</evidence>
<evidence type="ECO:0000256" key="6">
    <source>
        <dbReference type="ARBA" id="ARBA00022777"/>
    </source>
</evidence>
<dbReference type="PROSITE" id="PS51748">
    <property type="entry name" value="HEXOKINASE_2"/>
    <property type="match status" value="1"/>
</dbReference>
<comment type="catalytic activity">
    <reaction evidence="9">
        <text>a D-hexose + ATP = a D-hexose 6-phosphate + ADP + H(+)</text>
        <dbReference type="Rhea" id="RHEA:22740"/>
        <dbReference type="ChEBI" id="CHEBI:4194"/>
        <dbReference type="ChEBI" id="CHEBI:15378"/>
        <dbReference type="ChEBI" id="CHEBI:30616"/>
        <dbReference type="ChEBI" id="CHEBI:229467"/>
        <dbReference type="ChEBI" id="CHEBI:456216"/>
        <dbReference type="EC" id="2.7.1.1"/>
    </reaction>
    <physiologicalReaction direction="left-to-right" evidence="9">
        <dbReference type="Rhea" id="RHEA:22741"/>
    </physiologicalReaction>
</comment>
<evidence type="ECO:0000256" key="12">
    <source>
        <dbReference type="ARBA" id="ARBA00050361"/>
    </source>
</evidence>
<dbReference type="FunFam" id="3.40.367.20:FF:000005">
    <property type="entry name" value="Phosphotransferase"/>
    <property type="match status" value="1"/>
</dbReference>
<dbReference type="GO" id="GO:0006006">
    <property type="term" value="P:glucose metabolic process"/>
    <property type="evidence" value="ECO:0007669"/>
    <property type="project" value="TreeGrafter"/>
</dbReference>
<protein>
    <recommendedName>
        <fullName evidence="14">Phosphotransferase</fullName>
        <ecNumber evidence="14">2.7.1.-</ecNumber>
    </recommendedName>
</protein>
<dbReference type="UniPathway" id="UPA00109">
    <property type="reaction ID" value="UER00180"/>
</dbReference>
<dbReference type="Gene3D" id="3.30.420.40">
    <property type="match status" value="1"/>
</dbReference>
<dbReference type="InterPro" id="IPR001312">
    <property type="entry name" value="Hexokinase"/>
</dbReference>
<dbReference type="GO" id="GO:0004340">
    <property type="term" value="F:glucokinase activity"/>
    <property type="evidence" value="ECO:0007669"/>
    <property type="project" value="TreeGrafter"/>
</dbReference>
<evidence type="ECO:0000313" key="17">
    <source>
        <dbReference type="Proteomes" id="UP000046393"/>
    </source>
</evidence>
<sequence length="488" mass="54236">MHFCIDVNEDFCALVVQLVLLFQIEDACRDLVLSEDDLKRVMAELLKGMNKGLSKEGASTAAIQMLPSYVRAVPNGTETGNFLALDLGGTNFRVLLIELRGHEASMISQIYRVPESVMRGTGTGLFDHIAECMSKFMNDNHIDRKKRLPLGFTFSFACQQEGLTKAKLIKWSKGFCASGVENKDVVTMLREACQRRKDIDIDVVAVLNDTVGTLMACAFKENSCEIGVIVGTGTNACYMEKISRCYKLADEHLENDSYPDEMIINTEWGAFGDDGVLDFIRTEHDDFVDKHSINPGRHLFEKMISGMYMGEIVRVVLCSLSKKKLIFGGNCEAISQEHCFPTKYVSEIEAELLDQECQTFAKTNQILEDVGIENITVEDCASVAYVCKLVSTRAAYLCAAGVATLLNRMQKKFVTVGVDGSVYRFHPTFPRLLGEKIRELIDPELDFQLMLSEDGSGRGAALVAAVASRINQERSAKKSRQEQQIITG</sequence>
<evidence type="ECO:0000256" key="5">
    <source>
        <dbReference type="ARBA" id="ARBA00022741"/>
    </source>
</evidence>
<dbReference type="PRINTS" id="PR00475">
    <property type="entry name" value="HEXOKINASE"/>
</dbReference>
<comment type="pathway">
    <text evidence="1">Carbohydrate degradation; glycolysis; D-glyceraldehyde 3-phosphate and glycerone phosphate from D-glucose: step 1/4.</text>
</comment>
<keyword evidence="8 14" id="KW-0324">Glycolysis</keyword>
<evidence type="ECO:0000256" key="14">
    <source>
        <dbReference type="RuleBase" id="RU362007"/>
    </source>
</evidence>
<evidence type="ECO:0000256" key="3">
    <source>
        <dbReference type="ARBA" id="ARBA00009225"/>
    </source>
</evidence>
<reference evidence="18" key="1">
    <citation type="submission" date="2017-02" db="UniProtKB">
        <authorList>
            <consortium name="WormBaseParasite"/>
        </authorList>
    </citation>
    <scope>IDENTIFICATION</scope>
</reference>
<dbReference type="Pfam" id="PF03727">
    <property type="entry name" value="Hexokinase_2"/>
    <property type="match status" value="1"/>
</dbReference>
<keyword evidence="4 14" id="KW-0808">Transferase</keyword>
<dbReference type="InterPro" id="IPR022672">
    <property type="entry name" value="Hexokinase_N"/>
</dbReference>
<dbReference type="STRING" id="451379.A0A0N5AW15"/>
<comment type="function">
    <text evidence="13">Catalyzes the phosphorylation of various hexoses to hexose 6-phosphate.</text>
</comment>
<dbReference type="SUPFAM" id="SSF53067">
    <property type="entry name" value="Actin-like ATPase domain"/>
    <property type="match status" value="2"/>
</dbReference>
<dbReference type="GO" id="GO:0019158">
    <property type="term" value="F:mannokinase activity"/>
    <property type="evidence" value="ECO:0007669"/>
    <property type="project" value="RHEA"/>
</dbReference>
<dbReference type="GO" id="GO:0005739">
    <property type="term" value="C:mitochondrion"/>
    <property type="evidence" value="ECO:0007669"/>
    <property type="project" value="TreeGrafter"/>
</dbReference>